<dbReference type="Proteomes" id="UP000310314">
    <property type="component" value="Unassembled WGS sequence"/>
</dbReference>
<evidence type="ECO:0000256" key="9">
    <source>
        <dbReference type="ARBA" id="ARBA00023237"/>
    </source>
</evidence>
<proteinExistence type="inferred from homology"/>
<evidence type="ECO:0000256" key="10">
    <source>
        <dbReference type="RuleBase" id="RU003357"/>
    </source>
</evidence>
<sequence>MKKFAFMLFLLSTAGNGFAQNCESILLGQVVDFHDNTPLEGATILITGTPLTTITKSDGKFRFEGICDGVLELEIFHPDCKSQFITITMKGDTFKKVSLEHHLEELQEVKVVGDLVKKETNSASEQTLNLNTIERFSGKSIGDALREIAGVSSLNTGSNIVKPSIHGLNGSRVLILNDGVRMQDMEWGEEHAPNMDINGSGSISVIKGAAALQYGGDAIGGVIVVSPQKIIKKDSLFGKSLLNAMTNGRGGNISSELSKTYESGWFANGQASFKRLGDREAPDYVLSNTGVKEIGIKLNVGKQLFDWGWKANYSFFDAELAILRASHIGNVDDLIRSINGGQPEVIDPFTYDIDAPRQEVTHHIASLNVYKRFQGLGKWNVQYDFQNNRRFEYDIRVGDDRNTAAIDLELTTHTFATDFKWDASSKRTLTMGLLARFQNNFANPATGVRRLIPDYEKFDFGGFLIADFYLNENFTLDAGVRYDFNRVDAQKFYLESRWVERGYETEFESLIVDDLGTQLLTNPKFDYHNFSGTVGFQYEPNNSSNFRLNYALAQRAPNPSELFSDGLHHSAARIELGDLRISSETSHKVSLSQSKDFDSWGYSVEPYVNFISDFILLEPTGVEFTIRGAFPVWTYRQTDTRLIGVDFTAYTEFHTNWKTNHSFSLVKGKDISKDQALIQIPPVSFGNTLTYMKPEWNGFEIRLESRYAFRQNEFPPNITIFSPGLQEEVLLEINTPPEAYHLLNLDAQMAFSVFGNGKLTTSVSAENLLNTNYRNYLNRQRYFADDLGRNISLQLKLNY</sequence>
<keyword evidence="3" id="KW-1134">Transmembrane beta strand</keyword>
<keyword evidence="7 10" id="KW-0472">Membrane</keyword>
<dbReference type="Gene3D" id="2.40.170.20">
    <property type="entry name" value="TonB-dependent receptor, beta-barrel domain"/>
    <property type="match status" value="1"/>
</dbReference>
<keyword evidence="9" id="KW-0998">Cell outer membrane</keyword>
<dbReference type="AlphaFoldDB" id="A0A5S3PRU4"/>
<evidence type="ECO:0000256" key="3">
    <source>
        <dbReference type="ARBA" id="ARBA00022452"/>
    </source>
</evidence>
<organism evidence="14 15">
    <name type="scientific">Maribacter algarum</name>
    <name type="common">ex Zhang et al. 2020</name>
    <dbReference type="NCBI Taxonomy" id="2578118"/>
    <lineage>
        <taxon>Bacteria</taxon>
        <taxon>Pseudomonadati</taxon>
        <taxon>Bacteroidota</taxon>
        <taxon>Flavobacteriia</taxon>
        <taxon>Flavobacteriales</taxon>
        <taxon>Flavobacteriaceae</taxon>
        <taxon>Maribacter</taxon>
    </lineage>
</organism>
<dbReference type="OrthoDB" id="9795928at2"/>
<dbReference type="SUPFAM" id="SSF49464">
    <property type="entry name" value="Carboxypeptidase regulatory domain-like"/>
    <property type="match status" value="1"/>
</dbReference>
<dbReference type="GO" id="GO:0009279">
    <property type="term" value="C:cell outer membrane"/>
    <property type="evidence" value="ECO:0007669"/>
    <property type="project" value="UniProtKB-SubCell"/>
</dbReference>
<evidence type="ECO:0000256" key="5">
    <source>
        <dbReference type="ARBA" id="ARBA00022729"/>
    </source>
</evidence>
<dbReference type="InterPro" id="IPR008969">
    <property type="entry name" value="CarboxyPept-like_regulatory"/>
</dbReference>
<evidence type="ECO:0000256" key="6">
    <source>
        <dbReference type="ARBA" id="ARBA00023077"/>
    </source>
</evidence>
<keyword evidence="6 10" id="KW-0798">TonB box</keyword>
<dbReference type="Pfam" id="PF00593">
    <property type="entry name" value="TonB_dep_Rec_b-barrel"/>
    <property type="match status" value="1"/>
</dbReference>
<dbReference type="Pfam" id="PF07715">
    <property type="entry name" value="Plug"/>
    <property type="match status" value="1"/>
</dbReference>
<comment type="subcellular location">
    <subcellularLocation>
        <location evidence="1">Cell outer membrane</location>
        <topology evidence="1">Multi-pass membrane protein</topology>
    </subcellularLocation>
</comment>
<evidence type="ECO:0000256" key="2">
    <source>
        <dbReference type="ARBA" id="ARBA00022448"/>
    </source>
</evidence>
<evidence type="ECO:0000256" key="7">
    <source>
        <dbReference type="ARBA" id="ARBA00023136"/>
    </source>
</evidence>
<dbReference type="InterPro" id="IPR012910">
    <property type="entry name" value="Plug_dom"/>
</dbReference>
<accession>A0A5S3PRU4</accession>
<dbReference type="InterPro" id="IPR036942">
    <property type="entry name" value="Beta-barrel_TonB_sf"/>
</dbReference>
<dbReference type="RefSeq" id="WP_138658495.1">
    <property type="nucleotide sequence ID" value="NZ_VATY01000002.1"/>
</dbReference>
<evidence type="ECO:0000313" key="15">
    <source>
        <dbReference type="Proteomes" id="UP000310314"/>
    </source>
</evidence>
<name>A0A5S3PRU4_9FLAO</name>
<dbReference type="InterPro" id="IPR039426">
    <property type="entry name" value="TonB-dep_rcpt-like"/>
</dbReference>
<evidence type="ECO:0000256" key="8">
    <source>
        <dbReference type="ARBA" id="ARBA00023170"/>
    </source>
</evidence>
<evidence type="ECO:0000256" key="1">
    <source>
        <dbReference type="ARBA" id="ARBA00004571"/>
    </source>
</evidence>
<keyword evidence="4" id="KW-0812">Transmembrane</keyword>
<dbReference type="InterPro" id="IPR037066">
    <property type="entry name" value="Plug_dom_sf"/>
</dbReference>
<protein>
    <submittedName>
        <fullName evidence="14">TonB-dependent receptor</fullName>
    </submittedName>
</protein>
<keyword evidence="15" id="KW-1185">Reference proteome</keyword>
<feature type="chain" id="PRO_5024280324" evidence="11">
    <location>
        <begin position="20"/>
        <end position="799"/>
    </location>
</feature>
<dbReference type="Pfam" id="PF13715">
    <property type="entry name" value="CarbopepD_reg_2"/>
    <property type="match status" value="1"/>
</dbReference>
<dbReference type="SUPFAM" id="SSF56935">
    <property type="entry name" value="Porins"/>
    <property type="match status" value="1"/>
</dbReference>
<evidence type="ECO:0000256" key="4">
    <source>
        <dbReference type="ARBA" id="ARBA00022692"/>
    </source>
</evidence>
<comment type="caution">
    <text evidence="14">The sequence shown here is derived from an EMBL/GenBank/DDBJ whole genome shotgun (WGS) entry which is preliminary data.</text>
</comment>
<dbReference type="PANTHER" id="PTHR30069:SF29">
    <property type="entry name" value="HEMOGLOBIN AND HEMOGLOBIN-HAPTOGLOBIN-BINDING PROTEIN 1-RELATED"/>
    <property type="match status" value="1"/>
</dbReference>
<keyword evidence="2" id="KW-0813">Transport</keyword>
<dbReference type="InterPro" id="IPR000531">
    <property type="entry name" value="Beta-barrel_TonB"/>
</dbReference>
<evidence type="ECO:0000256" key="11">
    <source>
        <dbReference type="SAM" id="SignalP"/>
    </source>
</evidence>
<comment type="similarity">
    <text evidence="10">Belongs to the TonB-dependent receptor family.</text>
</comment>
<feature type="signal peptide" evidence="11">
    <location>
        <begin position="1"/>
        <end position="19"/>
    </location>
</feature>
<evidence type="ECO:0000259" key="12">
    <source>
        <dbReference type="Pfam" id="PF00593"/>
    </source>
</evidence>
<dbReference type="GO" id="GO:0015344">
    <property type="term" value="F:siderophore uptake transmembrane transporter activity"/>
    <property type="evidence" value="ECO:0007669"/>
    <property type="project" value="TreeGrafter"/>
</dbReference>
<dbReference type="EMBL" id="VATY01000002">
    <property type="protein sequence ID" value="TMM57476.1"/>
    <property type="molecule type" value="Genomic_DNA"/>
</dbReference>
<feature type="domain" description="TonB-dependent receptor plug" evidence="13">
    <location>
        <begin position="118"/>
        <end position="222"/>
    </location>
</feature>
<dbReference type="GO" id="GO:0044718">
    <property type="term" value="P:siderophore transmembrane transport"/>
    <property type="evidence" value="ECO:0007669"/>
    <property type="project" value="TreeGrafter"/>
</dbReference>
<reference evidence="14 15" key="1">
    <citation type="submission" date="2019-05" db="EMBL/GenBank/DDBJ databases">
        <authorList>
            <person name="Zhang J.-Y."/>
            <person name="Feg X."/>
            <person name="Du Z.-J."/>
        </authorList>
    </citation>
    <scope>NUCLEOTIDE SEQUENCE [LARGE SCALE GENOMIC DNA]</scope>
    <source>
        <strain evidence="14 15">RZ26</strain>
    </source>
</reference>
<feature type="domain" description="TonB-dependent receptor-like beta-barrel" evidence="12">
    <location>
        <begin position="349"/>
        <end position="768"/>
    </location>
</feature>
<evidence type="ECO:0000313" key="14">
    <source>
        <dbReference type="EMBL" id="TMM57476.1"/>
    </source>
</evidence>
<gene>
    <name evidence="14" type="ORF">FEE95_13410</name>
</gene>
<dbReference type="Gene3D" id="2.60.40.1120">
    <property type="entry name" value="Carboxypeptidase-like, regulatory domain"/>
    <property type="match status" value="1"/>
</dbReference>
<dbReference type="Gene3D" id="2.170.130.10">
    <property type="entry name" value="TonB-dependent receptor, plug domain"/>
    <property type="match status" value="1"/>
</dbReference>
<evidence type="ECO:0000259" key="13">
    <source>
        <dbReference type="Pfam" id="PF07715"/>
    </source>
</evidence>
<dbReference type="PANTHER" id="PTHR30069">
    <property type="entry name" value="TONB-DEPENDENT OUTER MEMBRANE RECEPTOR"/>
    <property type="match status" value="1"/>
</dbReference>
<keyword evidence="8 14" id="KW-0675">Receptor</keyword>
<keyword evidence="5 11" id="KW-0732">Signal</keyword>